<evidence type="ECO:0000313" key="4">
    <source>
        <dbReference type="EMBL" id="KAF3961001.1"/>
    </source>
</evidence>
<sequence>MPSRLLEHHRWVMADRRWCECRRRPSLGFDERERETEMKGIREKNVFEFGNKFGILCGLYSCVIRPSLPLFIGFIGLSLSSTFLTELSNVACHLETLSCEDLRLEFLPSQELAPNLTILAKLISLKPIGLNYIKDITSKAWKPVYPMEVKRIDKDIFMFSFQHKVDEHKVFQQRPWSCQGGHLVQVHGLPTLWRTEDNLKKINAQIGKILDVDLIRDSGGAWKRFLCIEVEIPIDKPLPLGFFQPRPNNTDSWIGLKYEKLANIYYKCGIIGHKEETCEGNPFLLCNPNGICSKVARHWLRLGNNATPFDDTLSNNTPPPLRPSKTATLASFNLPPPSSLALMDNTPVPPPQPAKGPAIVHGYAPHSNGNTWQSFGCPSALRKASHSTSKNNSNLAELDTRQESSLSPRLNYSRTRDNLPSPNHLKRKISNEELECFVKRLRKISNEELECFVKRLRKTDSRPELLFFDPNIVTLIPQSSLKQFILKEGQKFEDEAYNKKGPPYFSKRKKAWENLIALLESHQDENVELCCIPTLEEIKSTLFSMSDLKAPGPDGFPMIFYKHL</sequence>
<evidence type="ECO:0000259" key="2">
    <source>
        <dbReference type="Pfam" id="PF14111"/>
    </source>
</evidence>
<feature type="compositionally biased region" description="Polar residues" evidence="1">
    <location>
        <begin position="403"/>
        <end position="421"/>
    </location>
</feature>
<feature type="domain" description="Zinc knuckle CX2CX4HX4C" evidence="3">
    <location>
        <begin position="248"/>
        <end position="279"/>
    </location>
</feature>
<dbReference type="InterPro" id="IPR025558">
    <property type="entry name" value="DUF4283"/>
</dbReference>
<dbReference type="InterPro" id="IPR025836">
    <property type="entry name" value="Zn_knuckle_CX2CX4HX4C"/>
</dbReference>
<dbReference type="AlphaFoldDB" id="A0A8J4VUJ3"/>
<organism evidence="4 5">
    <name type="scientific">Castanea mollissima</name>
    <name type="common">Chinese chestnut</name>
    <dbReference type="NCBI Taxonomy" id="60419"/>
    <lineage>
        <taxon>Eukaryota</taxon>
        <taxon>Viridiplantae</taxon>
        <taxon>Streptophyta</taxon>
        <taxon>Embryophyta</taxon>
        <taxon>Tracheophyta</taxon>
        <taxon>Spermatophyta</taxon>
        <taxon>Magnoliopsida</taxon>
        <taxon>eudicotyledons</taxon>
        <taxon>Gunneridae</taxon>
        <taxon>Pentapetalae</taxon>
        <taxon>rosids</taxon>
        <taxon>fabids</taxon>
        <taxon>Fagales</taxon>
        <taxon>Fagaceae</taxon>
        <taxon>Castanea</taxon>
    </lineage>
</organism>
<dbReference type="Pfam" id="PF14392">
    <property type="entry name" value="zf-CCHC_4"/>
    <property type="match status" value="1"/>
</dbReference>
<evidence type="ECO:0000313" key="5">
    <source>
        <dbReference type="Proteomes" id="UP000737018"/>
    </source>
</evidence>
<dbReference type="InterPro" id="IPR040256">
    <property type="entry name" value="At4g02000-like"/>
</dbReference>
<evidence type="ECO:0000256" key="1">
    <source>
        <dbReference type="SAM" id="MobiDB-lite"/>
    </source>
</evidence>
<gene>
    <name evidence="4" type="ORF">CMV_014334</name>
</gene>
<proteinExistence type="predicted"/>
<keyword evidence="5" id="KW-1185">Reference proteome</keyword>
<evidence type="ECO:0000259" key="3">
    <source>
        <dbReference type="Pfam" id="PF14392"/>
    </source>
</evidence>
<feature type="region of interest" description="Disordered" evidence="1">
    <location>
        <begin position="383"/>
        <end position="424"/>
    </location>
</feature>
<dbReference type="PANTHER" id="PTHR31286">
    <property type="entry name" value="GLYCINE-RICH CELL WALL STRUCTURAL PROTEIN 1.8-LIKE"/>
    <property type="match status" value="1"/>
</dbReference>
<accession>A0A8J4VUJ3</accession>
<reference evidence="4" key="1">
    <citation type="submission" date="2020-03" db="EMBL/GenBank/DDBJ databases">
        <title>Castanea mollissima Vanexum genome sequencing.</title>
        <authorList>
            <person name="Staton M."/>
        </authorList>
    </citation>
    <scope>NUCLEOTIDE SEQUENCE</scope>
    <source>
        <tissue evidence="4">Leaf</tissue>
    </source>
</reference>
<protein>
    <recommendedName>
        <fullName evidence="6">DUF4283 domain-containing protein</fullName>
    </recommendedName>
</protein>
<dbReference type="PANTHER" id="PTHR31286:SF178">
    <property type="entry name" value="DUF4283 DOMAIN-CONTAINING PROTEIN"/>
    <property type="match status" value="1"/>
</dbReference>
<dbReference type="Proteomes" id="UP000737018">
    <property type="component" value="Unassembled WGS sequence"/>
</dbReference>
<dbReference type="OrthoDB" id="1750790at2759"/>
<name>A0A8J4VUJ3_9ROSI</name>
<dbReference type="Pfam" id="PF14111">
    <property type="entry name" value="DUF4283"/>
    <property type="match status" value="1"/>
</dbReference>
<feature type="compositionally biased region" description="Polar residues" evidence="1">
    <location>
        <begin position="386"/>
        <end position="395"/>
    </location>
</feature>
<dbReference type="EMBL" id="JRKL02001992">
    <property type="protein sequence ID" value="KAF3961001.1"/>
    <property type="molecule type" value="Genomic_DNA"/>
</dbReference>
<feature type="domain" description="DUF4283" evidence="2">
    <location>
        <begin position="118"/>
        <end position="180"/>
    </location>
</feature>
<evidence type="ECO:0008006" key="6">
    <source>
        <dbReference type="Google" id="ProtNLM"/>
    </source>
</evidence>
<comment type="caution">
    <text evidence="4">The sequence shown here is derived from an EMBL/GenBank/DDBJ whole genome shotgun (WGS) entry which is preliminary data.</text>
</comment>